<name>A0A6A6S0W7_9PLEO</name>
<dbReference type="AlphaFoldDB" id="A0A6A6S0W7"/>
<dbReference type="EMBL" id="MU006784">
    <property type="protein sequence ID" value="KAF2640701.1"/>
    <property type="molecule type" value="Genomic_DNA"/>
</dbReference>
<evidence type="ECO:0000313" key="1">
    <source>
        <dbReference type="EMBL" id="KAF2640701.1"/>
    </source>
</evidence>
<reference evidence="1" key="1">
    <citation type="journal article" date="2020" name="Stud. Mycol.">
        <title>101 Dothideomycetes genomes: a test case for predicting lifestyles and emergence of pathogens.</title>
        <authorList>
            <person name="Haridas S."/>
            <person name="Albert R."/>
            <person name="Binder M."/>
            <person name="Bloem J."/>
            <person name="Labutti K."/>
            <person name="Salamov A."/>
            <person name="Andreopoulos B."/>
            <person name="Baker S."/>
            <person name="Barry K."/>
            <person name="Bills G."/>
            <person name="Bluhm B."/>
            <person name="Cannon C."/>
            <person name="Castanera R."/>
            <person name="Culley D."/>
            <person name="Daum C."/>
            <person name="Ezra D."/>
            <person name="Gonzalez J."/>
            <person name="Henrissat B."/>
            <person name="Kuo A."/>
            <person name="Liang C."/>
            <person name="Lipzen A."/>
            <person name="Lutzoni F."/>
            <person name="Magnuson J."/>
            <person name="Mondo S."/>
            <person name="Nolan M."/>
            <person name="Ohm R."/>
            <person name="Pangilinan J."/>
            <person name="Park H.-J."/>
            <person name="Ramirez L."/>
            <person name="Alfaro M."/>
            <person name="Sun H."/>
            <person name="Tritt A."/>
            <person name="Yoshinaga Y."/>
            <person name="Zwiers L.-H."/>
            <person name="Turgeon B."/>
            <person name="Goodwin S."/>
            <person name="Spatafora J."/>
            <person name="Crous P."/>
            <person name="Grigoriev I."/>
        </authorList>
    </citation>
    <scope>NUCLEOTIDE SEQUENCE</scope>
    <source>
        <strain evidence="1">CBS 473.64</strain>
    </source>
</reference>
<dbReference type="Proteomes" id="UP000799753">
    <property type="component" value="Unassembled WGS sequence"/>
</dbReference>
<gene>
    <name evidence="1" type="ORF">P280DRAFT_480207</name>
</gene>
<protein>
    <submittedName>
        <fullName evidence="1">Uncharacterized protein</fullName>
    </submittedName>
</protein>
<organism evidence="1 2">
    <name type="scientific">Massarina eburnea CBS 473.64</name>
    <dbReference type="NCBI Taxonomy" id="1395130"/>
    <lineage>
        <taxon>Eukaryota</taxon>
        <taxon>Fungi</taxon>
        <taxon>Dikarya</taxon>
        <taxon>Ascomycota</taxon>
        <taxon>Pezizomycotina</taxon>
        <taxon>Dothideomycetes</taxon>
        <taxon>Pleosporomycetidae</taxon>
        <taxon>Pleosporales</taxon>
        <taxon>Massarineae</taxon>
        <taxon>Massarinaceae</taxon>
        <taxon>Massarina</taxon>
    </lineage>
</organism>
<accession>A0A6A6S0W7</accession>
<sequence length="158" mass="17805">MALSRLEGPALATRITRDRGKLSMFNCDQCRQGKQKRCEKRGFNCSEPKRARRQRATKTIISAPAPSSAANPPQLEQAVSSVVIKLSLSKLKSLDELCVRHRRITTENSPIDMEEAYNISISTEASIHRLLTELNLIQHLPYYTEVSPYSMPDILFSS</sequence>
<keyword evidence="2" id="KW-1185">Reference proteome</keyword>
<proteinExistence type="predicted"/>
<evidence type="ECO:0000313" key="2">
    <source>
        <dbReference type="Proteomes" id="UP000799753"/>
    </source>
</evidence>